<comment type="similarity">
    <text evidence="2">Belongs to the class-V pyridoxal-phosphate-dependent aminotransferase family. NifS/IscS subfamily.</text>
</comment>
<reference evidence="10 11" key="1">
    <citation type="submission" date="2018-12" db="EMBL/GenBank/DDBJ databases">
        <title>Flammeovirga pectinis sp. nov., isolated from the gut of the Korean scallop, Patinopecten yessoensis.</title>
        <authorList>
            <person name="Bae J.-W."/>
            <person name="Jeong Y.-S."/>
            <person name="Kang W."/>
        </authorList>
    </citation>
    <scope>NUCLEOTIDE SEQUENCE [LARGE SCALE GENOMIC DNA]</scope>
    <source>
        <strain evidence="10 11">L12M1</strain>
    </source>
</reference>
<evidence type="ECO:0000313" key="11">
    <source>
        <dbReference type="Proteomes" id="UP000267268"/>
    </source>
</evidence>
<accession>A0A3Q9FMN3</accession>
<dbReference type="InterPro" id="IPR015424">
    <property type="entry name" value="PyrdxlP-dep_Trfase"/>
</dbReference>
<dbReference type="KEGG" id="fll:EI427_15830"/>
<comment type="catalytic activity">
    <reaction evidence="8">
        <text>(sulfur carrier)-H + L-cysteine = (sulfur carrier)-SH + L-alanine</text>
        <dbReference type="Rhea" id="RHEA:43892"/>
        <dbReference type="Rhea" id="RHEA-COMP:14737"/>
        <dbReference type="Rhea" id="RHEA-COMP:14739"/>
        <dbReference type="ChEBI" id="CHEBI:29917"/>
        <dbReference type="ChEBI" id="CHEBI:35235"/>
        <dbReference type="ChEBI" id="CHEBI:57972"/>
        <dbReference type="ChEBI" id="CHEBI:64428"/>
        <dbReference type="EC" id="2.8.1.7"/>
    </reaction>
</comment>
<dbReference type="OrthoDB" id="9804366at2"/>
<evidence type="ECO:0000313" key="10">
    <source>
        <dbReference type="EMBL" id="AZQ63641.1"/>
    </source>
</evidence>
<proteinExistence type="inferred from homology"/>
<gene>
    <name evidence="10" type="ORF">EI427_15830</name>
</gene>
<keyword evidence="5" id="KW-0663">Pyridoxal phosphate</keyword>
<dbReference type="Proteomes" id="UP000267268">
    <property type="component" value="Chromosome 1"/>
</dbReference>
<dbReference type="InterPro" id="IPR000192">
    <property type="entry name" value="Aminotrans_V_dom"/>
</dbReference>
<dbReference type="Pfam" id="PF00266">
    <property type="entry name" value="Aminotran_5"/>
    <property type="match status" value="1"/>
</dbReference>
<keyword evidence="11" id="KW-1185">Reference proteome</keyword>
<evidence type="ECO:0000256" key="1">
    <source>
        <dbReference type="ARBA" id="ARBA00001933"/>
    </source>
</evidence>
<dbReference type="InterPro" id="IPR015421">
    <property type="entry name" value="PyrdxlP-dep_Trfase_major"/>
</dbReference>
<protein>
    <submittedName>
        <fullName evidence="10">Cysteine desulfurase</fullName>
    </submittedName>
</protein>
<name>A0A3Q9FMN3_9BACT</name>
<dbReference type="AlphaFoldDB" id="A0A3Q9FMN3"/>
<evidence type="ECO:0000256" key="5">
    <source>
        <dbReference type="ARBA" id="ARBA00022898"/>
    </source>
</evidence>
<evidence type="ECO:0000256" key="6">
    <source>
        <dbReference type="ARBA" id="ARBA00023004"/>
    </source>
</evidence>
<feature type="domain" description="Aminotransferase class V" evidence="9">
    <location>
        <begin position="3"/>
        <end position="366"/>
    </location>
</feature>
<evidence type="ECO:0000256" key="2">
    <source>
        <dbReference type="ARBA" id="ARBA00006490"/>
    </source>
</evidence>
<dbReference type="EMBL" id="CP034562">
    <property type="protein sequence ID" value="AZQ63641.1"/>
    <property type="molecule type" value="Genomic_DNA"/>
</dbReference>
<dbReference type="RefSeq" id="WP_126616523.1">
    <property type="nucleotide sequence ID" value="NZ_CP034562.1"/>
</dbReference>
<dbReference type="PIRSF" id="PIRSF005572">
    <property type="entry name" value="NifS"/>
    <property type="match status" value="1"/>
</dbReference>
<dbReference type="PANTHER" id="PTHR11601">
    <property type="entry name" value="CYSTEINE DESULFURYLASE FAMILY MEMBER"/>
    <property type="match status" value="1"/>
</dbReference>
<organism evidence="10 11">
    <name type="scientific">Flammeovirga pectinis</name>
    <dbReference type="NCBI Taxonomy" id="2494373"/>
    <lineage>
        <taxon>Bacteria</taxon>
        <taxon>Pseudomonadati</taxon>
        <taxon>Bacteroidota</taxon>
        <taxon>Cytophagia</taxon>
        <taxon>Cytophagales</taxon>
        <taxon>Flammeovirgaceae</taxon>
        <taxon>Flammeovirga</taxon>
    </lineage>
</organism>
<comment type="cofactor">
    <cofactor evidence="1">
        <name>pyridoxal 5'-phosphate</name>
        <dbReference type="ChEBI" id="CHEBI:597326"/>
    </cofactor>
</comment>
<dbReference type="Gene3D" id="3.40.640.10">
    <property type="entry name" value="Type I PLP-dependent aspartate aminotransferase-like (Major domain)"/>
    <property type="match status" value="1"/>
</dbReference>
<dbReference type="Gene3D" id="1.10.260.50">
    <property type="match status" value="1"/>
</dbReference>
<keyword evidence="6" id="KW-0408">Iron</keyword>
<dbReference type="InterPro" id="IPR016454">
    <property type="entry name" value="Cysteine_dSase"/>
</dbReference>
<evidence type="ECO:0000259" key="9">
    <source>
        <dbReference type="Pfam" id="PF00266"/>
    </source>
</evidence>
<sequence>MSIYLDSAASTSLDPVVKEVMIEVMDSVYGNPSSTHTHGRASKAMLESARKQIAKAINALPSEIIFTSGGTESDNIAIKGLVKAYGLKRIITSKLEHHAVLHITEHLSKDLDLELIFLDCDKEGNLDLSQLENLLEEKGEETLVTLMHANNEIGNILDIKKVGLLCKNSGAYFHSDTVQSIGHFPVDVKDLHVHSMAGAAHKFHGPKGSGFLYVKKGTQMPALIEGGGQEREVRSGTENVWGIVGLAKALDIATEQMDSHTAHIKEVKQYMKEQLIEHIDDVQFNGMSADLENSLYTVLNVSFPPSEKNSMLLFALDLQKISVSGGSACSSGASQGSHVIAGIDGDSSRTSVRFSFSKENKKDEIDITIGKLKEILGLNVPV</sequence>
<keyword evidence="3" id="KW-0808">Transferase</keyword>
<evidence type="ECO:0000256" key="3">
    <source>
        <dbReference type="ARBA" id="ARBA00022679"/>
    </source>
</evidence>
<dbReference type="GO" id="GO:0031071">
    <property type="term" value="F:cysteine desulfurase activity"/>
    <property type="evidence" value="ECO:0007669"/>
    <property type="project" value="UniProtKB-EC"/>
</dbReference>
<dbReference type="GO" id="GO:0046872">
    <property type="term" value="F:metal ion binding"/>
    <property type="evidence" value="ECO:0007669"/>
    <property type="project" value="UniProtKB-KW"/>
</dbReference>
<dbReference type="SUPFAM" id="SSF53383">
    <property type="entry name" value="PLP-dependent transferases"/>
    <property type="match status" value="1"/>
</dbReference>
<evidence type="ECO:0000256" key="7">
    <source>
        <dbReference type="ARBA" id="ARBA00023014"/>
    </source>
</evidence>
<dbReference type="InterPro" id="IPR015422">
    <property type="entry name" value="PyrdxlP-dep_Trfase_small"/>
</dbReference>
<evidence type="ECO:0000256" key="4">
    <source>
        <dbReference type="ARBA" id="ARBA00022723"/>
    </source>
</evidence>
<evidence type="ECO:0000256" key="8">
    <source>
        <dbReference type="ARBA" id="ARBA00050776"/>
    </source>
</evidence>
<dbReference type="PANTHER" id="PTHR11601:SF34">
    <property type="entry name" value="CYSTEINE DESULFURASE"/>
    <property type="match status" value="1"/>
</dbReference>
<dbReference type="GO" id="GO:0051536">
    <property type="term" value="F:iron-sulfur cluster binding"/>
    <property type="evidence" value="ECO:0007669"/>
    <property type="project" value="UniProtKB-KW"/>
</dbReference>
<dbReference type="Gene3D" id="3.90.1150.10">
    <property type="entry name" value="Aspartate Aminotransferase, domain 1"/>
    <property type="match status" value="1"/>
</dbReference>
<keyword evidence="7" id="KW-0411">Iron-sulfur</keyword>
<keyword evidence="4" id="KW-0479">Metal-binding</keyword>